<organism evidence="8 9">
    <name type="scientific">Falsibacillus albus</name>
    <dbReference type="NCBI Taxonomy" id="2478915"/>
    <lineage>
        <taxon>Bacteria</taxon>
        <taxon>Bacillati</taxon>
        <taxon>Bacillota</taxon>
        <taxon>Bacilli</taxon>
        <taxon>Bacillales</taxon>
        <taxon>Bacillaceae</taxon>
        <taxon>Falsibacillus</taxon>
    </lineage>
</organism>
<dbReference type="Proteomes" id="UP000276770">
    <property type="component" value="Unassembled WGS sequence"/>
</dbReference>
<accession>A0A3L7K5B8</accession>
<keyword evidence="2 6" id="KW-1003">Cell membrane</keyword>
<dbReference type="RefSeq" id="WP_121679211.1">
    <property type="nucleotide sequence ID" value="NZ_RCVZ01000002.1"/>
</dbReference>
<evidence type="ECO:0000256" key="2">
    <source>
        <dbReference type="ARBA" id="ARBA00022475"/>
    </source>
</evidence>
<dbReference type="PANTHER" id="PTHR12677">
    <property type="entry name" value="GOLGI APPARATUS MEMBRANE PROTEIN TVP38-RELATED"/>
    <property type="match status" value="1"/>
</dbReference>
<keyword evidence="3 6" id="KW-0812">Transmembrane</keyword>
<dbReference type="InterPro" id="IPR032816">
    <property type="entry name" value="VTT_dom"/>
</dbReference>
<keyword evidence="4 6" id="KW-1133">Transmembrane helix</keyword>
<feature type="transmembrane region" description="Helical" evidence="6">
    <location>
        <begin position="173"/>
        <end position="190"/>
    </location>
</feature>
<feature type="transmembrane region" description="Helical" evidence="6">
    <location>
        <begin position="138"/>
        <end position="161"/>
    </location>
</feature>
<evidence type="ECO:0000256" key="3">
    <source>
        <dbReference type="ARBA" id="ARBA00022692"/>
    </source>
</evidence>
<reference evidence="8 9" key="1">
    <citation type="submission" date="2018-10" db="EMBL/GenBank/DDBJ databases">
        <title>Falsibacillus sp. genome draft.</title>
        <authorList>
            <person name="Shi S."/>
        </authorList>
    </citation>
    <scope>NUCLEOTIDE SEQUENCE [LARGE SCALE GENOMIC DNA]</scope>
    <source>
        <strain evidence="8 9">GY 10110</strain>
    </source>
</reference>
<dbReference type="OrthoDB" id="1651121at2"/>
<evidence type="ECO:0000256" key="5">
    <source>
        <dbReference type="ARBA" id="ARBA00023136"/>
    </source>
</evidence>
<dbReference type="PANTHER" id="PTHR12677:SF55">
    <property type="entry name" value="UNDECAPRENYL PHOSPHATE TRANSPORTER SAOUHSC_00901-RELATED"/>
    <property type="match status" value="1"/>
</dbReference>
<feature type="transmembrane region" description="Helical" evidence="6">
    <location>
        <begin position="56"/>
        <end position="80"/>
    </location>
</feature>
<protein>
    <recommendedName>
        <fullName evidence="6">TVP38/TMEM64 family membrane protein</fullName>
    </recommendedName>
</protein>
<evidence type="ECO:0000313" key="9">
    <source>
        <dbReference type="Proteomes" id="UP000276770"/>
    </source>
</evidence>
<dbReference type="Pfam" id="PF09335">
    <property type="entry name" value="VTT_dom"/>
    <property type="match status" value="1"/>
</dbReference>
<proteinExistence type="inferred from homology"/>
<sequence length="205" mass="23225">MDLAAIKEWMTFDHLMNVIQQYRSLGPVAGVLLPTVEAFFPFVPLFLIVLANVNAFGLWLGFTLSWCGASLGSMLVFLFFRQYGQRKLFHFLQRHKQVNRLMDWINRHGFGPLFLLLCFPFTPSALVNVVAGLSNIRFVQYLMAVLIGKLIMIFTISYIGHDVGSLVEHPKKTAFVLAVTFILWLGGKQVEKAMALSAKKKEQRG</sequence>
<evidence type="ECO:0000256" key="4">
    <source>
        <dbReference type="ARBA" id="ARBA00022989"/>
    </source>
</evidence>
<gene>
    <name evidence="8" type="ORF">D9X91_03675</name>
</gene>
<evidence type="ECO:0000259" key="7">
    <source>
        <dbReference type="Pfam" id="PF09335"/>
    </source>
</evidence>
<name>A0A3L7K5B8_9BACI</name>
<feature type="transmembrane region" description="Helical" evidence="6">
    <location>
        <begin position="110"/>
        <end position="132"/>
    </location>
</feature>
<comment type="subcellular location">
    <subcellularLocation>
        <location evidence="1 6">Cell membrane</location>
        <topology evidence="1 6">Multi-pass membrane protein</topology>
    </subcellularLocation>
</comment>
<keyword evidence="9" id="KW-1185">Reference proteome</keyword>
<feature type="transmembrane region" description="Helical" evidence="6">
    <location>
        <begin position="25"/>
        <end position="50"/>
    </location>
</feature>
<comment type="similarity">
    <text evidence="6">Belongs to the TVP38/TMEM64 family.</text>
</comment>
<keyword evidence="5 6" id="KW-0472">Membrane</keyword>
<dbReference type="EMBL" id="RCVZ01000002">
    <property type="protein sequence ID" value="RLQ97261.1"/>
    <property type="molecule type" value="Genomic_DNA"/>
</dbReference>
<evidence type="ECO:0000313" key="8">
    <source>
        <dbReference type="EMBL" id="RLQ97261.1"/>
    </source>
</evidence>
<dbReference type="GO" id="GO:0005886">
    <property type="term" value="C:plasma membrane"/>
    <property type="evidence" value="ECO:0007669"/>
    <property type="project" value="UniProtKB-SubCell"/>
</dbReference>
<feature type="domain" description="VTT" evidence="7">
    <location>
        <begin position="44"/>
        <end position="161"/>
    </location>
</feature>
<evidence type="ECO:0000256" key="1">
    <source>
        <dbReference type="ARBA" id="ARBA00004651"/>
    </source>
</evidence>
<evidence type="ECO:0000256" key="6">
    <source>
        <dbReference type="RuleBase" id="RU366058"/>
    </source>
</evidence>
<dbReference type="AlphaFoldDB" id="A0A3L7K5B8"/>
<comment type="caution">
    <text evidence="8">The sequence shown here is derived from an EMBL/GenBank/DDBJ whole genome shotgun (WGS) entry which is preliminary data.</text>
</comment>
<dbReference type="InterPro" id="IPR015414">
    <property type="entry name" value="TMEM64"/>
</dbReference>